<sequence length="49" mass="5364">MLSFALVVIGGVIGLVGMREAHGMRRLAPEGERPLVSMAKNITIMWTRP</sequence>
<protein>
    <submittedName>
        <fullName evidence="1">Major facilitator transporter</fullName>
    </submittedName>
</protein>
<comment type="caution">
    <text evidence="1">The sequence shown here is derived from an EMBL/GenBank/DDBJ whole genome shotgun (WGS) entry which is preliminary data.</text>
</comment>
<accession>F3FUE4</accession>
<gene>
    <name evidence="1" type="ORF">PSYJA_34952</name>
</gene>
<name>F3FUE4_PSESX</name>
<dbReference type="HOGENOM" id="CLU_3139772_0_0_6"/>
<dbReference type="AlphaFoldDB" id="F3FUE4"/>
<organism evidence="1 2">
    <name type="scientific">Pseudomonas syringae pv. japonica str. M301072</name>
    <dbReference type="NCBI Taxonomy" id="629262"/>
    <lineage>
        <taxon>Bacteria</taxon>
        <taxon>Pseudomonadati</taxon>
        <taxon>Pseudomonadota</taxon>
        <taxon>Gammaproteobacteria</taxon>
        <taxon>Pseudomonadales</taxon>
        <taxon>Pseudomonadaceae</taxon>
        <taxon>Pseudomonas</taxon>
        <taxon>Pseudomonas syringae</taxon>
    </lineage>
</organism>
<dbReference type="PATRIC" id="fig|629262.5.peg.5516"/>
<evidence type="ECO:0000313" key="1">
    <source>
        <dbReference type="EMBL" id="EGH33836.1"/>
    </source>
</evidence>
<evidence type="ECO:0000313" key="2">
    <source>
        <dbReference type="Proteomes" id="UP000004471"/>
    </source>
</evidence>
<dbReference type="Proteomes" id="UP000004471">
    <property type="component" value="Unassembled WGS sequence"/>
</dbReference>
<proteinExistence type="predicted"/>
<reference evidence="1 2" key="1">
    <citation type="journal article" date="2011" name="PLoS Pathog.">
        <title>Dynamic evolution of pathogenicity revealed by sequencing and comparative genomics of 19 Pseudomonas syringae isolates.</title>
        <authorList>
            <person name="Baltrus D.A."/>
            <person name="Nishimura M.T."/>
            <person name="Romanchuk A."/>
            <person name="Chang J.H."/>
            <person name="Mukhtar M.S."/>
            <person name="Cherkis K."/>
            <person name="Roach J."/>
            <person name="Grant S.R."/>
            <person name="Jones C.D."/>
            <person name="Dangl J.L."/>
        </authorList>
    </citation>
    <scope>NUCLEOTIDE SEQUENCE [LARGE SCALE GENOMIC DNA]</scope>
    <source>
        <strain evidence="2">M301072PT</strain>
    </source>
</reference>
<dbReference type="EMBL" id="AEAH01001973">
    <property type="protein sequence ID" value="EGH33836.1"/>
    <property type="molecule type" value="Genomic_DNA"/>
</dbReference>